<dbReference type="GO" id="GO:0005886">
    <property type="term" value="C:plasma membrane"/>
    <property type="evidence" value="ECO:0007669"/>
    <property type="project" value="UniProtKB-SubCell"/>
</dbReference>
<dbReference type="InterPro" id="IPR052214">
    <property type="entry name" value="DAG_Lipase-Related"/>
</dbReference>
<evidence type="ECO:0000256" key="9">
    <source>
        <dbReference type="ARBA" id="ARBA00022963"/>
    </source>
</evidence>
<keyword evidence="6" id="KW-0479">Metal-binding</keyword>
<keyword evidence="12 15" id="KW-0472">Membrane</keyword>
<feature type="domain" description="Fungal lipase-type" evidence="16">
    <location>
        <begin position="388"/>
        <end position="538"/>
    </location>
</feature>
<dbReference type="PANTHER" id="PTHR45792">
    <property type="entry name" value="DIACYLGLYCEROL LIPASE HOMOLOG-RELATED"/>
    <property type="match status" value="1"/>
</dbReference>
<keyword evidence="4" id="KW-0597">Phosphoprotein</keyword>
<dbReference type="InterPro" id="IPR002921">
    <property type="entry name" value="Fungal_lipase-type"/>
</dbReference>
<evidence type="ECO:0000256" key="4">
    <source>
        <dbReference type="ARBA" id="ARBA00022553"/>
    </source>
</evidence>
<evidence type="ECO:0000256" key="2">
    <source>
        <dbReference type="ARBA" id="ARBA00004651"/>
    </source>
</evidence>
<keyword evidence="11" id="KW-0443">Lipid metabolism</keyword>
<keyword evidence="8" id="KW-0106">Calcium</keyword>
<keyword evidence="7" id="KW-0378">Hydrolase</keyword>
<feature type="transmembrane region" description="Helical" evidence="15">
    <location>
        <begin position="31"/>
        <end position="54"/>
    </location>
</feature>
<evidence type="ECO:0000313" key="17">
    <source>
        <dbReference type="EMBL" id="CAI5723109.1"/>
    </source>
</evidence>
<evidence type="ECO:0000256" key="11">
    <source>
        <dbReference type="ARBA" id="ARBA00023098"/>
    </source>
</evidence>
<comment type="catalytic activity">
    <reaction evidence="13">
        <text>a 1,2-diacyl-sn-glycerol + H2O = a 2-acylglycerol + a fatty acid + H(+)</text>
        <dbReference type="Rhea" id="RHEA:33275"/>
        <dbReference type="ChEBI" id="CHEBI:15377"/>
        <dbReference type="ChEBI" id="CHEBI:15378"/>
        <dbReference type="ChEBI" id="CHEBI:17389"/>
        <dbReference type="ChEBI" id="CHEBI:17815"/>
        <dbReference type="ChEBI" id="CHEBI:28868"/>
        <dbReference type="EC" id="3.1.1.116"/>
    </reaction>
    <physiologicalReaction direction="left-to-right" evidence="13">
        <dbReference type="Rhea" id="RHEA:33276"/>
    </physiologicalReaction>
</comment>
<dbReference type="AlphaFoldDB" id="A0AAV0TJP6"/>
<dbReference type="GO" id="GO:0046872">
    <property type="term" value="F:metal ion binding"/>
    <property type="evidence" value="ECO:0007669"/>
    <property type="project" value="UniProtKB-KW"/>
</dbReference>
<comment type="caution">
    <text evidence="17">The sequence shown here is derived from an EMBL/GenBank/DDBJ whole genome shotgun (WGS) entry which is preliminary data.</text>
</comment>
<evidence type="ECO:0000256" key="6">
    <source>
        <dbReference type="ARBA" id="ARBA00022723"/>
    </source>
</evidence>
<feature type="transmembrane region" description="Helical" evidence="15">
    <location>
        <begin position="74"/>
        <end position="97"/>
    </location>
</feature>
<dbReference type="InterPro" id="IPR029058">
    <property type="entry name" value="AB_hydrolase_fold"/>
</dbReference>
<gene>
    <name evidence="17" type="ORF">HBR001_LOCUS3035</name>
</gene>
<reference evidence="17" key="1">
    <citation type="submission" date="2022-12" db="EMBL/GenBank/DDBJ databases">
        <authorList>
            <person name="Webb A."/>
        </authorList>
    </citation>
    <scope>NUCLEOTIDE SEQUENCE</scope>
    <source>
        <strain evidence="17">Hp1</strain>
    </source>
</reference>
<dbReference type="EMBL" id="CANTFL010000470">
    <property type="protein sequence ID" value="CAI5723109.1"/>
    <property type="molecule type" value="Genomic_DNA"/>
</dbReference>
<dbReference type="SUPFAM" id="SSF53474">
    <property type="entry name" value="alpha/beta-Hydrolases"/>
    <property type="match status" value="1"/>
</dbReference>
<evidence type="ECO:0000256" key="1">
    <source>
        <dbReference type="ARBA" id="ARBA00001913"/>
    </source>
</evidence>
<dbReference type="CDD" id="cd00519">
    <property type="entry name" value="Lipase_3"/>
    <property type="match status" value="1"/>
</dbReference>
<dbReference type="Pfam" id="PF01764">
    <property type="entry name" value="Lipase_3"/>
    <property type="match status" value="1"/>
</dbReference>
<evidence type="ECO:0000256" key="15">
    <source>
        <dbReference type="SAM" id="Phobius"/>
    </source>
</evidence>
<sequence>METIEGTATARATCCGASAPSLKRVVLNPRAYLTPFVALVLCHHLPLLLAYGLIDAPDRGDDGPCARLDELFHWLYVAFFHHLVLAALMVTAVVYTLSTRVYHERRPEGWLILLIFLGYGANAGWAAYGEAGFRTDTSACGDTNWEQVQDRADAIGHCQHFDFVFTLAVIAAGTCTSYMCGVHSGDDVAEAETRWQNRCLCCFHAFTCHKTVEHAGDVDVFESLGRMLGKFFVVRYKTNRYEGLSFTDLMFSLDLVSKVQEKERECETKERAELAAQGIPTVQHFAADEEEKRLGEVAFYCRLAIGIYGWPIYVWYSPCYWFRIFGCFKKPLDDQVFEHDNFVHGNRSSFIHYTGVKDADLVYLNCRNFVFQAPYSIVRDKERKELIISVRGSMSFYDFVTDGLAQIVQMEPSELPDDIPYAFDTRTHMGMLRTARQIFKDLQEGTRKVVFWDFATANCSVSGSTADEEKGWKIVVCGHSMGAGVGCILAILLRKIFPKTRAFLYATPPLFDPDTAAWTKAFATTVVYGDDIVPRLSISNMTQLRDEMATHYDAVADEPLFKVKYGARGKLKELTEERQQPVAAVGPEASTCRVVGSLPTVLENAPPTNTGDTAVDTSSRSLASTCPYQINSLRGPTDFGSSALNVISRPSRELSNSTMITLPQEDSTQEVDVPGEIVHIQTVKMARRCGCTVFLGEQKLQYTLRDASYFRRIWVTPRALQDHMVHHYDRKIRYLVSDCMDFETPEAAHRPSASAPASATGAFWVDGIDFDENAKTPGTPLTDYKEIAVVV</sequence>
<evidence type="ECO:0000256" key="10">
    <source>
        <dbReference type="ARBA" id="ARBA00022989"/>
    </source>
</evidence>
<accession>A0AAV0TJP6</accession>
<dbReference type="GO" id="GO:0016042">
    <property type="term" value="P:lipid catabolic process"/>
    <property type="evidence" value="ECO:0007669"/>
    <property type="project" value="UniProtKB-KW"/>
</dbReference>
<comment type="subcellular location">
    <subcellularLocation>
        <location evidence="2">Cell membrane</location>
        <topology evidence="2">Multi-pass membrane protein</topology>
    </subcellularLocation>
</comment>
<keyword evidence="18" id="KW-1185">Reference proteome</keyword>
<keyword evidence="9" id="KW-0442">Lipid degradation</keyword>
<evidence type="ECO:0000256" key="12">
    <source>
        <dbReference type="ARBA" id="ARBA00023136"/>
    </source>
</evidence>
<evidence type="ECO:0000313" key="18">
    <source>
        <dbReference type="Proteomes" id="UP001162031"/>
    </source>
</evidence>
<feature type="transmembrane region" description="Helical" evidence="15">
    <location>
        <begin position="109"/>
        <end position="128"/>
    </location>
</feature>
<comment type="cofactor">
    <cofactor evidence="1">
        <name>Ca(2+)</name>
        <dbReference type="ChEBI" id="CHEBI:29108"/>
    </cofactor>
</comment>
<protein>
    <recommendedName>
        <fullName evidence="14">sn-1-specific diacylglycerol lipase</fullName>
        <ecNumber evidence="14">3.1.1.116</ecNumber>
    </recommendedName>
</protein>
<evidence type="ECO:0000256" key="3">
    <source>
        <dbReference type="ARBA" id="ARBA00022475"/>
    </source>
</evidence>
<evidence type="ECO:0000256" key="13">
    <source>
        <dbReference type="ARBA" id="ARBA00024531"/>
    </source>
</evidence>
<evidence type="ECO:0000256" key="14">
    <source>
        <dbReference type="ARBA" id="ARBA00026104"/>
    </source>
</evidence>
<keyword evidence="3" id="KW-1003">Cell membrane</keyword>
<evidence type="ECO:0000259" key="16">
    <source>
        <dbReference type="Pfam" id="PF01764"/>
    </source>
</evidence>
<evidence type="ECO:0000256" key="7">
    <source>
        <dbReference type="ARBA" id="ARBA00022801"/>
    </source>
</evidence>
<dbReference type="GO" id="GO:0016298">
    <property type="term" value="F:lipase activity"/>
    <property type="evidence" value="ECO:0007669"/>
    <property type="project" value="TreeGrafter"/>
</dbReference>
<proteinExistence type="predicted"/>
<keyword evidence="5 15" id="KW-0812">Transmembrane</keyword>
<evidence type="ECO:0000256" key="8">
    <source>
        <dbReference type="ARBA" id="ARBA00022837"/>
    </source>
</evidence>
<name>A0AAV0TJP6_HYABA</name>
<dbReference type="PANTHER" id="PTHR45792:SF8">
    <property type="entry name" value="DIACYLGLYCEROL LIPASE-ALPHA"/>
    <property type="match status" value="1"/>
</dbReference>
<dbReference type="EC" id="3.1.1.116" evidence="14"/>
<dbReference type="Proteomes" id="UP001162031">
    <property type="component" value="Unassembled WGS sequence"/>
</dbReference>
<organism evidence="17 18">
    <name type="scientific">Hyaloperonospora brassicae</name>
    <name type="common">Brassica downy mildew</name>
    <name type="synonym">Peronospora brassicae</name>
    <dbReference type="NCBI Taxonomy" id="162125"/>
    <lineage>
        <taxon>Eukaryota</taxon>
        <taxon>Sar</taxon>
        <taxon>Stramenopiles</taxon>
        <taxon>Oomycota</taxon>
        <taxon>Peronosporomycetes</taxon>
        <taxon>Peronosporales</taxon>
        <taxon>Peronosporaceae</taxon>
        <taxon>Hyaloperonospora</taxon>
    </lineage>
</organism>
<evidence type="ECO:0000256" key="5">
    <source>
        <dbReference type="ARBA" id="ARBA00022692"/>
    </source>
</evidence>
<dbReference type="Gene3D" id="3.40.50.1820">
    <property type="entry name" value="alpha/beta hydrolase"/>
    <property type="match status" value="1"/>
</dbReference>
<keyword evidence="10 15" id="KW-1133">Transmembrane helix</keyword>